<dbReference type="EC" id="3.4.19.12" evidence="9"/>
<evidence type="ECO:0000256" key="7">
    <source>
        <dbReference type="ARBA" id="ARBA00022807"/>
    </source>
</evidence>
<comment type="caution">
    <text evidence="12">The sequence shown here is derived from an EMBL/GenBank/DDBJ whole genome shotgun (WGS) entry which is preliminary data.</text>
</comment>
<comment type="catalytic activity">
    <reaction evidence="1 9">
        <text>Thiol-dependent hydrolysis of ester, thioester, amide, peptide and isopeptide bonds formed by the C-terminal Gly of ubiquitin (a 76-residue protein attached to proteins as an intracellular targeting signal).</text>
        <dbReference type="EC" id="3.4.19.12"/>
    </reaction>
</comment>
<comment type="function">
    <text evidence="9">Hydrolase that can remove conjugated ubiquitin from proteins and may therefore play an important regulatory role at the level of protein turnover by preventing degradation.</text>
</comment>
<dbReference type="InterPro" id="IPR057766">
    <property type="entry name" value="Znf-C2H2_OTU1-like_C"/>
</dbReference>
<dbReference type="EMBL" id="SPNW01000032">
    <property type="protein sequence ID" value="TIA88941.1"/>
    <property type="molecule type" value="Genomic_DNA"/>
</dbReference>
<accession>A0A4T0FKS7</accession>
<dbReference type="Gene3D" id="3.90.70.80">
    <property type="match status" value="1"/>
</dbReference>
<protein>
    <recommendedName>
        <fullName evidence="9">Ubiquitin thioesterase OTU</fullName>
        <ecNumber evidence="9">3.4.19.12</ecNumber>
    </recommendedName>
</protein>
<dbReference type="AlphaFoldDB" id="A0A4T0FKS7"/>
<evidence type="ECO:0000256" key="1">
    <source>
        <dbReference type="ARBA" id="ARBA00000707"/>
    </source>
</evidence>
<proteinExistence type="predicted"/>
<feature type="region of interest" description="Disordered" evidence="10">
    <location>
        <begin position="89"/>
        <end position="117"/>
    </location>
</feature>
<dbReference type="Pfam" id="PF24560">
    <property type="entry name" value="zf-C2H2_OTU1_C"/>
    <property type="match status" value="1"/>
</dbReference>
<keyword evidence="2" id="KW-0645">Protease</keyword>
<dbReference type="InterPro" id="IPR048857">
    <property type="entry name" value="OTU1_Ubl"/>
</dbReference>
<dbReference type="PROSITE" id="PS00028">
    <property type="entry name" value="ZINC_FINGER_C2H2_1"/>
    <property type="match status" value="1"/>
</dbReference>
<evidence type="ECO:0000256" key="8">
    <source>
        <dbReference type="ARBA" id="ARBA00022833"/>
    </source>
</evidence>
<dbReference type="InterPro" id="IPR038765">
    <property type="entry name" value="Papain-like_cys_pep_sf"/>
</dbReference>
<evidence type="ECO:0000256" key="3">
    <source>
        <dbReference type="ARBA" id="ARBA00022723"/>
    </source>
</evidence>
<dbReference type="InterPro" id="IPR003323">
    <property type="entry name" value="OTU_dom"/>
</dbReference>
<organism evidence="12 13">
    <name type="scientific">Wallemia hederae</name>
    <dbReference type="NCBI Taxonomy" id="1540922"/>
    <lineage>
        <taxon>Eukaryota</taxon>
        <taxon>Fungi</taxon>
        <taxon>Dikarya</taxon>
        <taxon>Basidiomycota</taxon>
        <taxon>Wallemiomycotina</taxon>
        <taxon>Wallemiomycetes</taxon>
        <taxon>Wallemiales</taxon>
        <taxon>Wallemiaceae</taxon>
        <taxon>Wallemia</taxon>
    </lineage>
</organism>
<evidence type="ECO:0000256" key="5">
    <source>
        <dbReference type="ARBA" id="ARBA00022786"/>
    </source>
</evidence>
<evidence type="ECO:0000256" key="10">
    <source>
        <dbReference type="SAM" id="MobiDB-lite"/>
    </source>
</evidence>
<comment type="subcellular location">
    <subcellularLocation>
        <location evidence="9">Cytoplasm</location>
    </subcellularLocation>
</comment>
<evidence type="ECO:0000313" key="12">
    <source>
        <dbReference type="EMBL" id="TIA88941.1"/>
    </source>
</evidence>
<dbReference type="PROSITE" id="PS50802">
    <property type="entry name" value="OTU"/>
    <property type="match status" value="1"/>
</dbReference>
<keyword evidence="7 9" id="KW-0788">Thiol protease</keyword>
<dbReference type="GO" id="GO:0005829">
    <property type="term" value="C:cytosol"/>
    <property type="evidence" value="ECO:0007669"/>
    <property type="project" value="TreeGrafter"/>
</dbReference>
<dbReference type="Pfam" id="PF02338">
    <property type="entry name" value="OTU"/>
    <property type="match status" value="1"/>
</dbReference>
<dbReference type="Proteomes" id="UP000310189">
    <property type="component" value="Unassembled WGS sequence"/>
</dbReference>
<keyword evidence="13" id="KW-1185">Reference proteome</keyword>
<reference evidence="12 13" key="1">
    <citation type="submission" date="2019-03" db="EMBL/GenBank/DDBJ databases">
        <title>Sequencing 23 genomes of Wallemia ichthyophaga.</title>
        <authorList>
            <person name="Gostincar C."/>
        </authorList>
    </citation>
    <scope>NUCLEOTIDE SEQUENCE [LARGE SCALE GENOMIC DNA]</scope>
    <source>
        <strain evidence="12 13">EXF-5753</strain>
    </source>
</reference>
<keyword evidence="4" id="KW-0863">Zinc-finger</keyword>
<dbReference type="OrthoDB" id="65596at2759"/>
<dbReference type="SUPFAM" id="SSF54001">
    <property type="entry name" value="Cysteine proteinases"/>
    <property type="match status" value="1"/>
</dbReference>
<dbReference type="GO" id="GO:0005634">
    <property type="term" value="C:nucleus"/>
    <property type="evidence" value="ECO:0007669"/>
    <property type="project" value="TreeGrafter"/>
</dbReference>
<dbReference type="GO" id="GO:0016579">
    <property type="term" value="P:protein deubiquitination"/>
    <property type="evidence" value="ECO:0007669"/>
    <property type="project" value="TreeGrafter"/>
</dbReference>
<keyword evidence="6 9" id="KW-0378">Hydrolase</keyword>
<evidence type="ECO:0000313" key="13">
    <source>
        <dbReference type="Proteomes" id="UP000310189"/>
    </source>
</evidence>
<gene>
    <name evidence="12" type="ORF">E3P99_02318</name>
</gene>
<evidence type="ECO:0000256" key="9">
    <source>
        <dbReference type="RuleBase" id="RU367104"/>
    </source>
</evidence>
<dbReference type="CDD" id="cd22745">
    <property type="entry name" value="OTU_OTU1"/>
    <property type="match status" value="1"/>
</dbReference>
<dbReference type="GO" id="GO:0030968">
    <property type="term" value="P:endoplasmic reticulum unfolded protein response"/>
    <property type="evidence" value="ECO:0007669"/>
    <property type="project" value="TreeGrafter"/>
</dbReference>
<dbReference type="Gene3D" id="3.10.20.90">
    <property type="entry name" value="Phosphatidylinositol 3-kinase Catalytic Subunit, Chain A, domain 1"/>
    <property type="match status" value="1"/>
</dbReference>
<evidence type="ECO:0000256" key="6">
    <source>
        <dbReference type="ARBA" id="ARBA00022801"/>
    </source>
</evidence>
<keyword evidence="8" id="KW-0862">Zinc</keyword>
<keyword evidence="3" id="KW-0479">Metal-binding</keyword>
<dbReference type="GO" id="GO:0004843">
    <property type="term" value="F:cysteine-type deubiquitinase activity"/>
    <property type="evidence" value="ECO:0007669"/>
    <property type="project" value="UniProtKB-UniRule"/>
</dbReference>
<keyword evidence="5 9" id="KW-0833">Ubl conjugation pathway</keyword>
<sequence length="329" mass="35704">MRIRLRCADGLKTLEIADDASVDQLLAAIATLSGVDAQNQDLRIGYPPTLISFLPADLPKPATAFGIRSGEQLILNSKDGNGVGDVISNTTPATKEIPPKTIPQNNKTNNKNPDGHAVQLSTGDGYLVLRVVPDDNSCLFSAVSLALLGSIDENYMMRGIVANTIQDNPDTYNESFLGHNPAEYVEAITRPENWGGAIELSILSHAFKTSIVSVDIATLRNDVYNAEYENRIFVVYSGIHYDTLSLSPSPDASAEFHTTVFPSFEAPPDLPDPLLEACKQLAGELKQKRYYTDTATFTLRCGECGQALEGEKMATMHAKTTGHSSFSEY</sequence>
<evidence type="ECO:0000256" key="2">
    <source>
        <dbReference type="ARBA" id="ARBA00022670"/>
    </source>
</evidence>
<dbReference type="PANTHER" id="PTHR13312">
    <property type="entry name" value="HIV-INDUCED PROTEIN-7-LIKE PROTEASE"/>
    <property type="match status" value="1"/>
</dbReference>
<evidence type="ECO:0000256" key="4">
    <source>
        <dbReference type="ARBA" id="ARBA00022771"/>
    </source>
</evidence>
<dbReference type="GO" id="GO:0036503">
    <property type="term" value="P:ERAD pathway"/>
    <property type="evidence" value="ECO:0007669"/>
    <property type="project" value="TreeGrafter"/>
</dbReference>
<name>A0A4T0FKS7_9BASI</name>
<dbReference type="InterPro" id="IPR013087">
    <property type="entry name" value="Znf_C2H2_type"/>
</dbReference>
<dbReference type="PANTHER" id="PTHR13312:SF0">
    <property type="entry name" value="UBIQUITIN THIOESTERASE OTU1"/>
    <property type="match status" value="1"/>
</dbReference>
<keyword evidence="9" id="KW-0963">Cytoplasm</keyword>
<evidence type="ECO:0000259" key="11">
    <source>
        <dbReference type="PROSITE" id="PS50802"/>
    </source>
</evidence>
<dbReference type="Pfam" id="PF21403">
    <property type="entry name" value="OTU1_UBXL"/>
    <property type="match status" value="1"/>
</dbReference>
<feature type="domain" description="OTU" evidence="11">
    <location>
        <begin position="127"/>
        <end position="247"/>
    </location>
</feature>
<feature type="compositionally biased region" description="Polar residues" evidence="10">
    <location>
        <begin position="102"/>
        <end position="112"/>
    </location>
</feature>